<evidence type="ECO:0000256" key="14">
    <source>
        <dbReference type="PIRSR" id="PIRSR618044-2"/>
    </source>
</evidence>
<dbReference type="InterPro" id="IPR001967">
    <property type="entry name" value="Peptidase_S11_N"/>
</dbReference>
<evidence type="ECO:0000313" key="19">
    <source>
        <dbReference type="Proteomes" id="UP000306509"/>
    </source>
</evidence>
<evidence type="ECO:0000256" key="3">
    <source>
        <dbReference type="ARBA" id="ARBA00007164"/>
    </source>
</evidence>
<evidence type="ECO:0000313" key="18">
    <source>
        <dbReference type="EMBL" id="TLD02617.1"/>
    </source>
</evidence>
<keyword evidence="10" id="KW-0573">Peptidoglycan synthesis</keyword>
<dbReference type="InterPro" id="IPR012907">
    <property type="entry name" value="Peptidase_S11_C"/>
</dbReference>
<evidence type="ECO:0000256" key="5">
    <source>
        <dbReference type="ARBA" id="ARBA00022645"/>
    </source>
</evidence>
<evidence type="ECO:0000256" key="16">
    <source>
        <dbReference type="SAM" id="SignalP"/>
    </source>
</evidence>
<dbReference type="GO" id="GO:0008360">
    <property type="term" value="P:regulation of cell shape"/>
    <property type="evidence" value="ECO:0007669"/>
    <property type="project" value="UniProtKB-KW"/>
</dbReference>
<feature type="active site" description="Proton acceptor" evidence="13">
    <location>
        <position position="67"/>
    </location>
</feature>
<dbReference type="AlphaFoldDB" id="A0A4U8QC47"/>
<protein>
    <recommendedName>
        <fullName evidence="4">serine-type D-Ala-D-Ala carboxypeptidase</fullName>
        <ecNumber evidence="4">3.4.16.4</ecNumber>
    </recommendedName>
</protein>
<evidence type="ECO:0000256" key="4">
    <source>
        <dbReference type="ARBA" id="ARBA00012448"/>
    </source>
</evidence>
<keyword evidence="7 16" id="KW-0732">Signal</keyword>
<dbReference type="EC" id="3.4.16.4" evidence="4"/>
<comment type="catalytic activity">
    <reaction evidence="12">
        <text>Preferential cleavage: (Ac)2-L-Lys-D-Ala-|-D-Ala. Also transpeptidation of peptidyl-alanyl moieties that are N-acyl substituents of D-alanine.</text>
        <dbReference type="EC" id="3.4.16.4"/>
    </reaction>
</comment>
<name>A0A4U8QC47_9FIRM</name>
<dbReference type="EMBL" id="QGQD01000010">
    <property type="protein sequence ID" value="TLD02617.1"/>
    <property type="molecule type" value="Genomic_DNA"/>
</dbReference>
<dbReference type="PRINTS" id="PR00725">
    <property type="entry name" value="DADACBPTASE1"/>
</dbReference>
<dbReference type="SUPFAM" id="SSF69189">
    <property type="entry name" value="Penicillin-binding protein associated domain"/>
    <property type="match status" value="1"/>
</dbReference>
<feature type="signal peptide" evidence="16">
    <location>
        <begin position="1"/>
        <end position="23"/>
    </location>
</feature>
<dbReference type="STRING" id="180332.GCA_000797495_02850"/>
<dbReference type="SMART" id="SM00936">
    <property type="entry name" value="PBP5_C"/>
    <property type="match status" value="1"/>
</dbReference>
<feature type="chain" id="PRO_5020331229" description="serine-type D-Ala-D-Ala carboxypeptidase" evidence="16">
    <location>
        <begin position="24"/>
        <end position="391"/>
    </location>
</feature>
<dbReference type="InterPro" id="IPR037167">
    <property type="entry name" value="Peptidase_S11_C_sf"/>
</dbReference>
<evidence type="ECO:0000256" key="12">
    <source>
        <dbReference type="ARBA" id="ARBA00034000"/>
    </source>
</evidence>
<dbReference type="Gene3D" id="3.40.710.10">
    <property type="entry name" value="DD-peptidase/beta-lactamase superfamily"/>
    <property type="match status" value="1"/>
</dbReference>
<dbReference type="UniPathway" id="UPA00219"/>
<evidence type="ECO:0000256" key="1">
    <source>
        <dbReference type="ARBA" id="ARBA00003217"/>
    </source>
</evidence>
<dbReference type="GO" id="GO:0071555">
    <property type="term" value="P:cell wall organization"/>
    <property type="evidence" value="ECO:0007669"/>
    <property type="project" value="UniProtKB-KW"/>
</dbReference>
<evidence type="ECO:0000256" key="9">
    <source>
        <dbReference type="ARBA" id="ARBA00022960"/>
    </source>
</evidence>
<reference evidence="18 19" key="1">
    <citation type="journal article" date="2019" name="Anaerobe">
        <title>Detection of Robinsoniella peoriensis in multiple bone samples of a trauma patient.</title>
        <authorList>
            <person name="Schrottner P."/>
            <person name="Hartwich K."/>
            <person name="Bunk B."/>
            <person name="Schober I."/>
            <person name="Helbig S."/>
            <person name="Rudolph W.W."/>
            <person name="Gunzer F."/>
        </authorList>
    </citation>
    <scope>NUCLEOTIDE SEQUENCE [LARGE SCALE GENOMIC DNA]</scope>
    <source>
        <strain evidence="18 19">DSM 106044</strain>
    </source>
</reference>
<evidence type="ECO:0000256" key="7">
    <source>
        <dbReference type="ARBA" id="ARBA00022729"/>
    </source>
</evidence>
<evidence type="ECO:0000256" key="8">
    <source>
        <dbReference type="ARBA" id="ARBA00022801"/>
    </source>
</evidence>
<evidence type="ECO:0000256" key="6">
    <source>
        <dbReference type="ARBA" id="ARBA00022670"/>
    </source>
</evidence>
<keyword evidence="19" id="KW-1185">Reference proteome</keyword>
<dbReference type="GO" id="GO:0009252">
    <property type="term" value="P:peptidoglycan biosynthetic process"/>
    <property type="evidence" value="ECO:0007669"/>
    <property type="project" value="UniProtKB-UniPathway"/>
</dbReference>
<comment type="similarity">
    <text evidence="3 15">Belongs to the peptidase S11 family.</text>
</comment>
<comment type="caution">
    <text evidence="18">The sequence shown here is derived from an EMBL/GenBank/DDBJ whole genome shotgun (WGS) entry which is preliminary data.</text>
</comment>
<dbReference type="RefSeq" id="WP_138001700.1">
    <property type="nucleotide sequence ID" value="NZ_QGQD01000010.1"/>
</dbReference>
<dbReference type="GO" id="GO:0009002">
    <property type="term" value="F:serine-type D-Ala-D-Ala carboxypeptidase activity"/>
    <property type="evidence" value="ECO:0007669"/>
    <property type="project" value="UniProtKB-EC"/>
</dbReference>
<keyword evidence="11" id="KW-0961">Cell wall biogenesis/degradation</keyword>
<evidence type="ECO:0000256" key="2">
    <source>
        <dbReference type="ARBA" id="ARBA00004752"/>
    </source>
</evidence>
<evidence type="ECO:0000256" key="15">
    <source>
        <dbReference type="RuleBase" id="RU004016"/>
    </source>
</evidence>
<keyword evidence="6" id="KW-0645">Protease</keyword>
<sequence precursor="true">MKRWLALFMAVILLFQNVAIVKAEEETASDAAVTIEAPSAVLMEASTGTILYEKDAHQKLNPASVTKIMTLLLIFEALDAGKIKMDEEVVTSAHAKSMGGSQVYLEEGEKQTVETLIKCIVIASGNDAAVTMAERISGSEEEFVRQMNQRAKQLGMNDTNFIDCCGLTDSPDHYTSAYDVAVMSRELVTNYPKIYEYSTIWMENITHVTNKGSSEFGLTNTNKLLRSYDGCMGLKTGSTSTAKYCLSATAIRNDIELISVILKAPDTKTRFNNAATLLNYGFGKCALYIDKNDDKLPMLTVKKGVEDQAGCNYEGVFRYLDTKGQDLSQIKKEIKMSEEITAPVKKGDVAGKAVYLINGKEIGSVNILFDRDIEEAGFLDCLKEAWEEYCF</sequence>
<dbReference type="InterPro" id="IPR012338">
    <property type="entry name" value="Beta-lactam/transpept-like"/>
</dbReference>
<dbReference type="SUPFAM" id="SSF56601">
    <property type="entry name" value="beta-lactamase/transpeptidase-like"/>
    <property type="match status" value="1"/>
</dbReference>
<dbReference type="Pfam" id="PF00768">
    <property type="entry name" value="Peptidase_S11"/>
    <property type="match status" value="1"/>
</dbReference>
<dbReference type="PANTHER" id="PTHR21581:SF6">
    <property type="entry name" value="TRAFFICKING PROTEIN PARTICLE COMPLEX SUBUNIT 12"/>
    <property type="match status" value="1"/>
</dbReference>
<comment type="pathway">
    <text evidence="2">Cell wall biogenesis; peptidoglycan biosynthesis.</text>
</comment>
<dbReference type="InterPro" id="IPR015956">
    <property type="entry name" value="Peniciliin-bd_prot_C_sf"/>
</dbReference>
<evidence type="ECO:0000256" key="10">
    <source>
        <dbReference type="ARBA" id="ARBA00022984"/>
    </source>
</evidence>
<accession>A0A4U8QC47</accession>
<evidence type="ECO:0000259" key="17">
    <source>
        <dbReference type="SMART" id="SM00936"/>
    </source>
</evidence>
<evidence type="ECO:0000256" key="11">
    <source>
        <dbReference type="ARBA" id="ARBA00023316"/>
    </source>
</evidence>
<dbReference type="InterPro" id="IPR018044">
    <property type="entry name" value="Peptidase_S11"/>
</dbReference>
<feature type="binding site" evidence="14">
    <location>
        <position position="235"/>
    </location>
    <ligand>
        <name>substrate</name>
    </ligand>
</feature>
<keyword evidence="5 18" id="KW-0121">Carboxypeptidase</keyword>
<dbReference type="Pfam" id="PF07943">
    <property type="entry name" value="PBP5_C"/>
    <property type="match status" value="1"/>
</dbReference>
<organism evidence="18 19">
    <name type="scientific">Robinsoniella peoriensis</name>
    <dbReference type="NCBI Taxonomy" id="180332"/>
    <lineage>
        <taxon>Bacteria</taxon>
        <taxon>Bacillati</taxon>
        <taxon>Bacillota</taxon>
        <taxon>Clostridia</taxon>
        <taxon>Lachnospirales</taxon>
        <taxon>Lachnospiraceae</taxon>
        <taxon>Robinsoniella</taxon>
    </lineage>
</organism>
<proteinExistence type="inferred from homology"/>
<dbReference type="Proteomes" id="UP000306509">
    <property type="component" value="Unassembled WGS sequence"/>
</dbReference>
<keyword evidence="8 18" id="KW-0378">Hydrolase</keyword>
<keyword evidence="9" id="KW-0133">Cell shape</keyword>
<feature type="active site" description="Acyl-ester intermediate" evidence="13">
    <location>
        <position position="64"/>
    </location>
</feature>
<gene>
    <name evidence="18" type="primary">dacF</name>
    <name evidence="18" type="ORF">DSM106044_00489</name>
</gene>
<dbReference type="Gene3D" id="2.60.410.10">
    <property type="entry name" value="D-Ala-D-Ala carboxypeptidase, C-terminal domain"/>
    <property type="match status" value="1"/>
</dbReference>
<feature type="domain" description="Peptidase S11 D-Ala-D-Ala carboxypeptidase A C-terminal" evidence="17">
    <location>
        <begin position="284"/>
        <end position="375"/>
    </location>
</feature>
<evidence type="ECO:0000256" key="13">
    <source>
        <dbReference type="PIRSR" id="PIRSR618044-1"/>
    </source>
</evidence>
<comment type="function">
    <text evidence="1">Removes C-terminal D-alanyl residues from sugar-peptide cell wall precursors.</text>
</comment>
<feature type="active site" evidence="13">
    <location>
        <position position="124"/>
    </location>
</feature>
<dbReference type="PANTHER" id="PTHR21581">
    <property type="entry name" value="D-ALANYL-D-ALANINE CARBOXYPEPTIDASE"/>
    <property type="match status" value="1"/>
</dbReference>
<dbReference type="GO" id="GO:0006508">
    <property type="term" value="P:proteolysis"/>
    <property type="evidence" value="ECO:0007669"/>
    <property type="project" value="UniProtKB-KW"/>
</dbReference>